<evidence type="ECO:0000256" key="1">
    <source>
        <dbReference type="ARBA" id="ARBA00009922"/>
    </source>
</evidence>
<dbReference type="PANTHER" id="PTHR11070">
    <property type="entry name" value="UVRD / RECB / PCRA DNA HELICASE FAMILY MEMBER"/>
    <property type="match status" value="1"/>
</dbReference>
<comment type="similarity">
    <text evidence="1">Belongs to the helicase family. UvrD subfamily.</text>
</comment>
<dbReference type="PANTHER" id="PTHR11070:SF55">
    <property type="entry name" value="DNA 3'-5' HELICASE"/>
    <property type="match status" value="1"/>
</dbReference>
<dbReference type="InterPro" id="IPR027417">
    <property type="entry name" value="P-loop_NTPase"/>
</dbReference>
<dbReference type="PROSITE" id="PS51217">
    <property type="entry name" value="UVRD_HELICASE_CTER"/>
    <property type="match status" value="1"/>
</dbReference>
<dbReference type="Gene3D" id="1.10.486.10">
    <property type="entry name" value="PCRA, domain 4"/>
    <property type="match status" value="2"/>
</dbReference>
<evidence type="ECO:0000313" key="14">
    <source>
        <dbReference type="Proteomes" id="UP001321766"/>
    </source>
</evidence>
<organism evidence="13 14">
    <name type="scientific">Bombiscardovia nodaiensis</name>
    <dbReference type="NCBI Taxonomy" id="2932181"/>
    <lineage>
        <taxon>Bacteria</taxon>
        <taxon>Bacillati</taxon>
        <taxon>Actinomycetota</taxon>
        <taxon>Actinomycetes</taxon>
        <taxon>Bifidobacteriales</taxon>
        <taxon>Bifidobacteriaceae</taxon>
        <taxon>Bombiscardovia</taxon>
    </lineage>
</organism>
<gene>
    <name evidence="13" type="ORF">KIM372_13150</name>
</gene>
<dbReference type="InterPro" id="IPR000212">
    <property type="entry name" value="DNA_helicase_UvrD/REP"/>
</dbReference>
<dbReference type="Gene3D" id="3.40.50.300">
    <property type="entry name" value="P-loop containing nucleotide triphosphate hydrolases"/>
    <property type="match status" value="4"/>
</dbReference>
<proteinExistence type="inferred from homology"/>
<keyword evidence="4 10" id="KW-0347">Helicase</keyword>
<feature type="domain" description="UvrD-like helicase ATP-binding" evidence="11">
    <location>
        <begin position="2"/>
        <end position="425"/>
    </location>
</feature>
<comment type="catalytic activity">
    <reaction evidence="7">
        <text>Couples ATP hydrolysis with the unwinding of duplex DNA by translocating in the 3'-5' direction.</text>
        <dbReference type="EC" id="5.6.2.4"/>
    </reaction>
</comment>
<dbReference type="EMBL" id="AP026798">
    <property type="protein sequence ID" value="BDR53408.1"/>
    <property type="molecule type" value="Genomic_DNA"/>
</dbReference>
<evidence type="ECO:0000256" key="10">
    <source>
        <dbReference type="PROSITE-ProRule" id="PRU00560"/>
    </source>
</evidence>
<dbReference type="SUPFAM" id="SSF52540">
    <property type="entry name" value="P-loop containing nucleoside triphosphate hydrolases"/>
    <property type="match status" value="1"/>
</dbReference>
<keyword evidence="3 10" id="KW-0378">Hydrolase</keyword>
<feature type="binding site" evidence="10">
    <location>
        <begin position="23"/>
        <end position="30"/>
    </location>
    <ligand>
        <name>ATP</name>
        <dbReference type="ChEBI" id="CHEBI:30616"/>
    </ligand>
</feature>
<comment type="catalytic activity">
    <reaction evidence="9">
        <text>ATP + H2O = ADP + phosphate + H(+)</text>
        <dbReference type="Rhea" id="RHEA:13065"/>
        <dbReference type="ChEBI" id="CHEBI:15377"/>
        <dbReference type="ChEBI" id="CHEBI:15378"/>
        <dbReference type="ChEBI" id="CHEBI:30616"/>
        <dbReference type="ChEBI" id="CHEBI:43474"/>
        <dbReference type="ChEBI" id="CHEBI:456216"/>
        <dbReference type="EC" id="5.6.2.4"/>
    </reaction>
</comment>
<dbReference type="InterPro" id="IPR013986">
    <property type="entry name" value="DExx_box_DNA_helicase_dom_sf"/>
</dbReference>
<evidence type="ECO:0000256" key="7">
    <source>
        <dbReference type="ARBA" id="ARBA00034617"/>
    </source>
</evidence>
<dbReference type="Gene3D" id="1.10.10.160">
    <property type="match status" value="1"/>
</dbReference>
<dbReference type="Pfam" id="PF00580">
    <property type="entry name" value="UvrD-helicase"/>
    <property type="match status" value="1"/>
</dbReference>
<evidence type="ECO:0000256" key="2">
    <source>
        <dbReference type="ARBA" id="ARBA00022741"/>
    </source>
</evidence>
<dbReference type="EC" id="5.6.2.4" evidence="8"/>
<evidence type="ECO:0000256" key="4">
    <source>
        <dbReference type="ARBA" id="ARBA00022806"/>
    </source>
</evidence>
<evidence type="ECO:0000256" key="3">
    <source>
        <dbReference type="ARBA" id="ARBA00022801"/>
    </source>
</evidence>
<evidence type="ECO:0000313" key="13">
    <source>
        <dbReference type="EMBL" id="BDR53408.1"/>
    </source>
</evidence>
<keyword evidence="6" id="KW-0413">Isomerase</keyword>
<protein>
    <recommendedName>
        <fullName evidence="8">DNA 3'-5' helicase</fullName>
        <ecNumber evidence="8">5.6.2.4</ecNumber>
    </recommendedName>
</protein>
<evidence type="ECO:0000256" key="8">
    <source>
        <dbReference type="ARBA" id="ARBA00034808"/>
    </source>
</evidence>
<accession>A0ABM8B9H6</accession>
<evidence type="ECO:0000256" key="5">
    <source>
        <dbReference type="ARBA" id="ARBA00022840"/>
    </source>
</evidence>
<dbReference type="Proteomes" id="UP001321766">
    <property type="component" value="Chromosome"/>
</dbReference>
<sequence>MKYTPEQSKIIKASTDDDLLVVAGAGSGKTMTMTSRIVSLIERGVPAESILGLTFTNKAASELLSRVSAAVASQSASGSWDPNRAFLKPEVSTYDAFFQSIVRQYGLLVGMDQGTQPLSEAGAVQLAANVVKEHLDSIFPRQSERLEEALAEEGQADSLGADGSEELGAFDTAVQQVLALSRALSNAMISRDCPSFEDAVGRVRAWDQAFIARLDALIGSEVVPEQAPSASSIKLPKRTKKDTDQTYADKLGRMRQHRQDYRLFQADRLRRLVRKREQLLTLVGYYQEAKRQAEMAEFSDFTLAAFQLVTRFPSIGAIYRRRFTHVFLDEYQDTSTTQALLLAAIFHPQNRSGAEEQTYAEVGGKVGQQAGPHRSAVTAVGDPFQSIYAWRGASPGAFATFLNEFGMDSASPQAKLSLSQTFRNAHLVLDAANHLTDYLRADHEPQGPRPSARLHEVDVQELLARDDADQGTLGFLGYQSLGQEVDGVVRFVKQANATYGQTGPSGVDKGAPHVAVLFRSKKNMPTYQQALEDAGLSVQVVGYSALFDRPEIEDLLALLRVLCDHTNSAALMRLLASPRFNLTPGDLTAFANLATRLNTESLYQALVQRGVVPAGLRGSDMSQAIRDHRDRLVPSVFLVDLLQQDDLPELLASRKAQAISPRGKQLLLKAAQVLAQAQAQSSAPLRQAVLAASRALGLDIDLVVAQALRAPTDPIDASSAKASLGAFFEQVDAYAQELPQGLSASLRGFVSWIDAMRQSPNEPTSGLDTHVDVVLMTIHQAKGLEWDAVAVVGMGKGTFPSSQGDHLKIELVDPQEASSPTPAYQSTARTWLTDPTAVPVPIRADAQILPQFPHDAPPEESLGTA</sequence>
<feature type="domain" description="UvrD-like helicase C-terminal" evidence="12">
    <location>
        <begin position="426"/>
        <end position="783"/>
    </location>
</feature>
<keyword evidence="2 10" id="KW-0547">Nucleotide-binding</keyword>
<dbReference type="Pfam" id="PF13361">
    <property type="entry name" value="UvrD_C"/>
    <property type="match status" value="2"/>
</dbReference>
<keyword evidence="5 10" id="KW-0067">ATP-binding</keyword>
<reference evidence="13 14" key="1">
    <citation type="journal article" date="2023" name="Microbiol. Spectr.">
        <title>Symbiosis of Carpenter Bees with Uncharacterized Lactic Acid Bacteria Showing NAD Auxotrophy.</title>
        <authorList>
            <person name="Kawasaki S."/>
            <person name="Ozawa K."/>
            <person name="Mori T."/>
            <person name="Yamamoto A."/>
            <person name="Ito M."/>
            <person name="Ohkuma M."/>
            <person name="Sakamoto M."/>
            <person name="Matsutani M."/>
        </authorList>
    </citation>
    <scope>NUCLEOTIDE SEQUENCE [LARGE SCALE GENOMIC DNA]</scope>
    <source>
        <strain evidence="13 14">Kim37-2</strain>
    </source>
</reference>
<evidence type="ECO:0000256" key="6">
    <source>
        <dbReference type="ARBA" id="ARBA00023235"/>
    </source>
</evidence>
<evidence type="ECO:0000256" key="9">
    <source>
        <dbReference type="ARBA" id="ARBA00048988"/>
    </source>
</evidence>
<keyword evidence="14" id="KW-1185">Reference proteome</keyword>
<evidence type="ECO:0000259" key="11">
    <source>
        <dbReference type="PROSITE" id="PS51198"/>
    </source>
</evidence>
<dbReference type="InterPro" id="IPR014017">
    <property type="entry name" value="DNA_helicase_UvrD-like_C"/>
</dbReference>
<evidence type="ECO:0000259" key="12">
    <source>
        <dbReference type="PROSITE" id="PS51217"/>
    </source>
</evidence>
<name>A0ABM8B9H6_9BIFI</name>
<dbReference type="InterPro" id="IPR014016">
    <property type="entry name" value="UvrD-like_ATP-bd"/>
</dbReference>
<dbReference type="PROSITE" id="PS51198">
    <property type="entry name" value="UVRD_HELICASE_ATP_BIND"/>
    <property type="match status" value="1"/>
</dbReference>